<dbReference type="SFLD" id="SFLDG01153">
    <property type="entry name" value="Main.4:_Theta-like"/>
    <property type="match status" value="1"/>
</dbReference>
<evidence type="ECO:0000313" key="5">
    <source>
        <dbReference type="EMBL" id="KAG0710192.1"/>
    </source>
</evidence>
<dbReference type="Pfam" id="PF02798">
    <property type="entry name" value="GST_N"/>
    <property type="match status" value="1"/>
</dbReference>
<dbReference type="PANTHER" id="PTHR43969:SF9">
    <property type="entry name" value="GLUTATHIONE S TRANSFERASE D10, ISOFORM A-RELATED"/>
    <property type="match status" value="1"/>
</dbReference>
<dbReference type="OrthoDB" id="2309723at2759"/>
<comment type="similarity">
    <text evidence="2">Belongs to the GST superfamily.</text>
</comment>
<dbReference type="InterPro" id="IPR010987">
    <property type="entry name" value="Glutathione-S-Trfase_C-like"/>
</dbReference>
<dbReference type="SFLD" id="SFLDG00358">
    <property type="entry name" value="Main_(cytGST)"/>
    <property type="match status" value="1"/>
</dbReference>
<feature type="domain" description="GST C-terminal" evidence="4">
    <location>
        <begin position="88"/>
        <end position="213"/>
    </location>
</feature>
<reference evidence="5" key="1">
    <citation type="submission" date="2020-07" db="EMBL/GenBank/DDBJ databases">
        <title>The High-quality genome of the commercially important snow crab, Chionoecetes opilio.</title>
        <authorList>
            <person name="Jeong J.-H."/>
            <person name="Ryu S."/>
        </authorList>
    </citation>
    <scope>NUCLEOTIDE SEQUENCE</scope>
    <source>
        <strain evidence="5">MADBK_172401_WGS</strain>
        <tissue evidence="5">Digestive gland</tissue>
    </source>
</reference>
<evidence type="ECO:0000259" key="4">
    <source>
        <dbReference type="PROSITE" id="PS50405"/>
    </source>
</evidence>
<evidence type="ECO:0000256" key="1">
    <source>
        <dbReference type="ARBA" id="ARBA00011738"/>
    </source>
</evidence>
<keyword evidence="6" id="KW-1185">Reference proteome</keyword>
<dbReference type="GO" id="GO:0006749">
    <property type="term" value="P:glutathione metabolic process"/>
    <property type="evidence" value="ECO:0007669"/>
    <property type="project" value="TreeGrafter"/>
</dbReference>
<dbReference type="InterPro" id="IPR036282">
    <property type="entry name" value="Glutathione-S-Trfase_C_sf"/>
</dbReference>
<dbReference type="EMBL" id="JACEEZ010024445">
    <property type="protein sequence ID" value="KAG0710192.1"/>
    <property type="molecule type" value="Genomic_DNA"/>
</dbReference>
<gene>
    <name evidence="5" type="primary">GstD1_0</name>
    <name evidence="5" type="ORF">GWK47_023296</name>
</gene>
<dbReference type="GO" id="GO:0004364">
    <property type="term" value="F:glutathione transferase activity"/>
    <property type="evidence" value="ECO:0007669"/>
    <property type="project" value="TreeGrafter"/>
</dbReference>
<dbReference type="SUPFAM" id="SSF52833">
    <property type="entry name" value="Thioredoxin-like"/>
    <property type="match status" value="1"/>
</dbReference>
<protein>
    <submittedName>
        <fullName evidence="5">Glutathione S-transferase 1, isoform D</fullName>
    </submittedName>
</protein>
<comment type="subunit">
    <text evidence="1">Homodimer.</text>
</comment>
<name>A0A8J5CJS0_CHIOP</name>
<dbReference type="CDD" id="cd03045">
    <property type="entry name" value="GST_N_Delta_Epsilon"/>
    <property type="match status" value="1"/>
</dbReference>
<dbReference type="SFLD" id="SFLDS00019">
    <property type="entry name" value="Glutathione_Transferase_(cytos"/>
    <property type="match status" value="1"/>
</dbReference>
<evidence type="ECO:0000259" key="3">
    <source>
        <dbReference type="PROSITE" id="PS50404"/>
    </source>
</evidence>
<proteinExistence type="inferred from homology"/>
<dbReference type="Proteomes" id="UP000770661">
    <property type="component" value="Unassembled WGS sequence"/>
</dbReference>
<evidence type="ECO:0000313" key="6">
    <source>
        <dbReference type="Proteomes" id="UP000770661"/>
    </source>
</evidence>
<dbReference type="FunFam" id="3.40.30.10:FF:000034">
    <property type="entry name" value="glutathione S-transferase 1"/>
    <property type="match status" value="1"/>
</dbReference>
<dbReference type="PANTHER" id="PTHR43969">
    <property type="entry name" value="GLUTATHIONE S TRANSFERASE D10, ISOFORM A-RELATED"/>
    <property type="match status" value="1"/>
</dbReference>
<dbReference type="InterPro" id="IPR004046">
    <property type="entry name" value="GST_C"/>
</dbReference>
<evidence type="ECO:0000256" key="2">
    <source>
        <dbReference type="RuleBase" id="RU003494"/>
    </source>
</evidence>
<dbReference type="CDD" id="cd03177">
    <property type="entry name" value="GST_C_Delta_Epsilon"/>
    <property type="match status" value="1"/>
</dbReference>
<comment type="caution">
    <text evidence="5">The sequence shown here is derived from an EMBL/GenBank/DDBJ whole genome shotgun (WGS) entry which is preliminary data.</text>
</comment>
<dbReference type="InterPro" id="IPR004045">
    <property type="entry name" value="Glutathione_S-Trfase_N"/>
</dbReference>
<dbReference type="InterPro" id="IPR036249">
    <property type="entry name" value="Thioredoxin-like_sf"/>
</dbReference>
<accession>A0A8J5CJS0</accession>
<dbReference type="Gene3D" id="1.20.1050.10">
    <property type="match status" value="1"/>
</dbReference>
<dbReference type="PROSITE" id="PS50405">
    <property type="entry name" value="GST_CTER"/>
    <property type="match status" value="1"/>
</dbReference>
<dbReference type="PROSITE" id="PS50404">
    <property type="entry name" value="GST_NTER"/>
    <property type="match status" value="1"/>
</dbReference>
<dbReference type="FunFam" id="1.20.1050.10:FF:000007">
    <property type="entry name" value="Glutathione S-transferase 1-1"/>
    <property type="match status" value="1"/>
</dbReference>
<dbReference type="Pfam" id="PF00043">
    <property type="entry name" value="GST_C"/>
    <property type="match status" value="1"/>
</dbReference>
<dbReference type="AlphaFoldDB" id="A0A8J5CJS0"/>
<organism evidence="5 6">
    <name type="scientific">Chionoecetes opilio</name>
    <name type="common">Atlantic snow crab</name>
    <name type="synonym">Cancer opilio</name>
    <dbReference type="NCBI Taxonomy" id="41210"/>
    <lineage>
        <taxon>Eukaryota</taxon>
        <taxon>Metazoa</taxon>
        <taxon>Ecdysozoa</taxon>
        <taxon>Arthropoda</taxon>
        <taxon>Crustacea</taxon>
        <taxon>Multicrustacea</taxon>
        <taxon>Malacostraca</taxon>
        <taxon>Eumalacostraca</taxon>
        <taxon>Eucarida</taxon>
        <taxon>Decapoda</taxon>
        <taxon>Pleocyemata</taxon>
        <taxon>Brachyura</taxon>
        <taxon>Eubrachyura</taxon>
        <taxon>Majoidea</taxon>
        <taxon>Majidae</taxon>
        <taxon>Chionoecetes</taxon>
    </lineage>
</organism>
<dbReference type="Gene3D" id="3.40.30.10">
    <property type="entry name" value="Glutaredoxin"/>
    <property type="match status" value="1"/>
</dbReference>
<sequence length="224" mass="25386">MPIDLYYHPLSPPCRAVMLTAKAVGVELNLKKVDILAGEQNKPEFLAINFQHSIPTLVDGNIKLWESRAICSYLATQYGKDDSLYPNNPRARCVVDARLYFDMGTLYRRFADYAYPAFTNQKPDPAKLEKLHEAMGWLNTFLMEYSFAAGNKVTVADHSLVAGVSSMQAAGIELDKYTRITRWLKRCRTAMPKYQEANEEGAEIMGKFLKQKFEELGVDTELLS</sequence>
<dbReference type="SUPFAM" id="SSF47616">
    <property type="entry name" value="GST C-terminal domain-like"/>
    <property type="match status" value="1"/>
</dbReference>
<dbReference type="InterPro" id="IPR040079">
    <property type="entry name" value="Glutathione_S-Trfase"/>
</dbReference>
<feature type="domain" description="GST N-terminal" evidence="3">
    <location>
        <begin position="1"/>
        <end position="82"/>
    </location>
</feature>